<name>A0ABQ2GV09_9PSED</name>
<proteinExistence type="predicted"/>
<keyword evidence="2" id="KW-1185">Reference proteome</keyword>
<gene>
    <name evidence="1" type="ORF">GCM10009425_25340</name>
</gene>
<sequence length="106" mass="11760">MARFSLYDVARVVGPLPFLRYPFFLSVALLPETTCDTHIASRAGLQARLDHAMALGDCLCVRSIQQYGIITAIGSRKLLSLTAYPNLYLPPYVPSERKRSSQTVIS</sequence>
<comment type="caution">
    <text evidence="1">The sequence shown here is derived from an EMBL/GenBank/DDBJ whole genome shotgun (WGS) entry which is preliminary data.</text>
</comment>
<dbReference type="Proteomes" id="UP000616499">
    <property type="component" value="Unassembled WGS sequence"/>
</dbReference>
<reference evidence="2" key="1">
    <citation type="journal article" date="2019" name="Int. J. Syst. Evol. Microbiol.">
        <title>The Global Catalogue of Microorganisms (GCM) 10K type strain sequencing project: providing services to taxonomists for standard genome sequencing and annotation.</title>
        <authorList>
            <consortium name="The Broad Institute Genomics Platform"/>
            <consortium name="The Broad Institute Genome Sequencing Center for Infectious Disease"/>
            <person name="Wu L."/>
            <person name="Ma J."/>
        </authorList>
    </citation>
    <scope>NUCLEOTIDE SEQUENCE [LARGE SCALE GENOMIC DNA]</scope>
    <source>
        <strain evidence="2">JCM 13501</strain>
    </source>
</reference>
<protein>
    <submittedName>
        <fullName evidence="1">Uncharacterized protein</fullName>
    </submittedName>
</protein>
<dbReference type="EMBL" id="BMNW01000005">
    <property type="protein sequence ID" value="GGM13281.1"/>
    <property type="molecule type" value="Genomic_DNA"/>
</dbReference>
<evidence type="ECO:0000313" key="1">
    <source>
        <dbReference type="EMBL" id="GGM13281.1"/>
    </source>
</evidence>
<evidence type="ECO:0000313" key="2">
    <source>
        <dbReference type="Proteomes" id="UP000616499"/>
    </source>
</evidence>
<dbReference type="RefSeq" id="WP_188866496.1">
    <property type="nucleotide sequence ID" value="NZ_BMNW01000005.1"/>
</dbReference>
<accession>A0ABQ2GV09</accession>
<organism evidence="1 2">
    <name type="scientific">Pseudomonas asuensis</name>
    <dbReference type="NCBI Taxonomy" id="1825787"/>
    <lineage>
        <taxon>Bacteria</taxon>
        <taxon>Pseudomonadati</taxon>
        <taxon>Pseudomonadota</taxon>
        <taxon>Gammaproteobacteria</taxon>
        <taxon>Pseudomonadales</taxon>
        <taxon>Pseudomonadaceae</taxon>
        <taxon>Pseudomonas</taxon>
    </lineage>
</organism>